<evidence type="ECO:0000313" key="7">
    <source>
        <dbReference type="Proteomes" id="UP000809349"/>
    </source>
</evidence>
<organism evidence="6 7">
    <name type="scientific">Massilia soli</name>
    <dbReference type="NCBI Taxonomy" id="2792854"/>
    <lineage>
        <taxon>Bacteria</taxon>
        <taxon>Pseudomonadati</taxon>
        <taxon>Pseudomonadota</taxon>
        <taxon>Betaproteobacteria</taxon>
        <taxon>Burkholderiales</taxon>
        <taxon>Oxalobacteraceae</taxon>
        <taxon>Telluria group</taxon>
        <taxon>Massilia</taxon>
    </lineage>
</organism>
<proteinExistence type="predicted"/>
<dbReference type="PROSITE" id="PS51379">
    <property type="entry name" value="4FE4S_FER_2"/>
    <property type="match status" value="3"/>
</dbReference>
<dbReference type="Gene3D" id="3.30.70.20">
    <property type="match status" value="2"/>
</dbReference>
<feature type="domain" description="4Fe-4S ferredoxin-type" evidence="5">
    <location>
        <begin position="452"/>
        <end position="481"/>
    </location>
</feature>
<dbReference type="Pfam" id="PF12837">
    <property type="entry name" value="Fer4_6"/>
    <property type="match status" value="1"/>
</dbReference>
<dbReference type="InterPro" id="IPR017896">
    <property type="entry name" value="4Fe4S_Fe-S-bd"/>
</dbReference>
<feature type="domain" description="4Fe-4S ferredoxin-type" evidence="5">
    <location>
        <begin position="421"/>
        <end position="450"/>
    </location>
</feature>
<accession>A0ABS7SKN2</accession>
<dbReference type="PROSITE" id="PS00198">
    <property type="entry name" value="4FE4S_FER_1"/>
    <property type="match status" value="3"/>
</dbReference>
<keyword evidence="4" id="KW-0411">Iron-sulfur</keyword>
<gene>
    <name evidence="6" type="ORF">I4X03_000450</name>
</gene>
<sequence length="559" mass="58907">MNDRPAIDWVQEHRNAAARAAALAIALPPPSDTLQTVTYTSAGTTLIIGSAERALPCADQLCGVLAVTVLLTSPPSAAPQPLRAYSVMHCADIQVSGWLGAFDARWRDAGRGVMRREGKFDLVLDLSPEPLIEAHQKPHGYVAPGVSEAGIAAAIADLAQMIGEFEKPKYFKYKERLCAHSRNGQTGCNACIDICSAKAIASVGDLVRVNPYLCAGCGACTTVCPTGALAYAYPGAPYTGERLRTVLAHYRREGGLDPVILFHGAGQGSELVSMLHAHSEGAPRGLPARVIPMELHHMASAGIDVWLSAVAYGASGVAVVVTGAEAAQYADALEDQMGMAQEILSGLGYAGVHFQLVRATTAAGLGEALAGAPAGVAPLQPATFHVAQEKRNALDMALDHLFRHATLKPAHVPLPPRSPFGAITVDQGRCTLCMSCVGACPSSALMDSDNAPQLRFVEKNCVQCGLCANTCPEDAIALVPRMSFAGNANQAVLLNETQPFCCIRCSKPFGTVLMIQSMLGKLAQHSAFQGNLDRIRMCGDCRVIDMLQSQGTGDASKLR</sequence>
<evidence type="ECO:0000313" key="6">
    <source>
        <dbReference type="EMBL" id="MBZ2205725.1"/>
    </source>
</evidence>
<keyword evidence="1" id="KW-0004">4Fe-4S</keyword>
<name>A0ABS7SKN2_9BURK</name>
<dbReference type="PANTHER" id="PTHR43687:SF4">
    <property type="entry name" value="BLR5484 PROTEIN"/>
    <property type="match status" value="1"/>
</dbReference>
<evidence type="ECO:0000256" key="2">
    <source>
        <dbReference type="ARBA" id="ARBA00022723"/>
    </source>
</evidence>
<evidence type="ECO:0000256" key="1">
    <source>
        <dbReference type="ARBA" id="ARBA00022485"/>
    </source>
</evidence>
<dbReference type="RefSeq" id="WP_223464177.1">
    <property type="nucleotide sequence ID" value="NZ_JAFBIL020000001.1"/>
</dbReference>
<dbReference type="InterPro" id="IPR017900">
    <property type="entry name" value="4Fe4S_Fe_S_CS"/>
</dbReference>
<protein>
    <submittedName>
        <fullName evidence="6">4Fe-4S binding protein</fullName>
    </submittedName>
</protein>
<keyword evidence="3" id="KW-0408">Iron</keyword>
<dbReference type="Proteomes" id="UP000809349">
    <property type="component" value="Unassembled WGS sequence"/>
</dbReference>
<feature type="domain" description="4Fe-4S ferredoxin-type" evidence="5">
    <location>
        <begin position="205"/>
        <end position="234"/>
    </location>
</feature>
<reference evidence="6 7" key="1">
    <citation type="submission" date="2021-08" db="EMBL/GenBank/DDBJ databases">
        <title>Massilia sp. R798.</title>
        <authorList>
            <person name="Baek J.H."/>
            <person name="Jung H.S."/>
            <person name="Kim K.R."/>
            <person name="Jeon C.O."/>
        </authorList>
    </citation>
    <scope>NUCLEOTIDE SEQUENCE [LARGE SCALE GENOMIC DNA]</scope>
    <source>
        <strain evidence="6 7">R798</strain>
    </source>
</reference>
<dbReference type="InterPro" id="IPR050572">
    <property type="entry name" value="Fe-S_Ferredoxin"/>
</dbReference>
<keyword evidence="7" id="KW-1185">Reference proteome</keyword>
<comment type="caution">
    <text evidence="6">The sequence shown here is derived from an EMBL/GenBank/DDBJ whole genome shotgun (WGS) entry which is preliminary data.</text>
</comment>
<evidence type="ECO:0000256" key="4">
    <source>
        <dbReference type="ARBA" id="ARBA00023014"/>
    </source>
</evidence>
<evidence type="ECO:0000259" key="5">
    <source>
        <dbReference type="PROSITE" id="PS51379"/>
    </source>
</evidence>
<dbReference type="SUPFAM" id="SSF54862">
    <property type="entry name" value="4Fe-4S ferredoxins"/>
    <property type="match status" value="1"/>
</dbReference>
<dbReference type="EMBL" id="JAFBIL020000001">
    <property type="protein sequence ID" value="MBZ2205725.1"/>
    <property type="molecule type" value="Genomic_DNA"/>
</dbReference>
<keyword evidence="2" id="KW-0479">Metal-binding</keyword>
<dbReference type="Pfam" id="PF13187">
    <property type="entry name" value="Fer4_9"/>
    <property type="match status" value="1"/>
</dbReference>
<dbReference type="PANTHER" id="PTHR43687">
    <property type="entry name" value="ADENYLYLSULFATE REDUCTASE, BETA SUBUNIT"/>
    <property type="match status" value="1"/>
</dbReference>
<evidence type="ECO:0000256" key="3">
    <source>
        <dbReference type="ARBA" id="ARBA00023004"/>
    </source>
</evidence>